<evidence type="ECO:0000256" key="1">
    <source>
        <dbReference type="SAM" id="MobiDB-lite"/>
    </source>
</evidence>
<dbReference type="VEuPathDB" id="FungiDB:H310_01964"/>
<protein>
    <submittedName>
        <fullName evidence="2">Uncharacterized protein</fullName>
    </submittedName>
</protein>
<feature type="compositionally biased region" description="Basic and acidic residues" evidence="1">
    <location>
        <begin position="36"/>
        <end position="51"/>
    </location>
</feature>
<dbReference type="RefSeq" id="XP_008863544.1">
    <property type="nucleotide sequence ID" value="XM_008865322.1"/>
</dbReference>
<dbReference type="OrthoDB" id="74779at2759"/>
<evidence type="ECO:0000313" key="2">
    <source>
        <dbReference type="EMBL" id="ETW07451.1"/>
    </source>
</evidence>
<dbReference type="GeneID" id="20079014"/>
<gene>
    <name evidence="2" type="ORF">H310_01964</name>
</gene>
<sequence length="150" mass="17292">MLSNLRGHGLCGGSAGGNNQLDIVDDDNDIHRYERDRLRQTTHPGGRDDSCRRKRPPQHHNGGPCVQQSRTQQFQPYHHVSKLPSALQMDILADHQAQHRESTIWRRRFPEASWRSPKLHPSSCSFILASNQDDNPVTHYHHHHHRGQDL</sequence>
<proteinExistence type="predicted"/>
<accession>A0A024ULZ8</accession>
<reference evidence="2" key="1">
    <citation type="submission" date="2013-12" db="EMBL/GenBank/DDBJ databases">
        <title>The Genome Sequence of Aphanomyces invadans NJM9701.</title>
        <authorList>
            <consortium name="The Broad Institute Genomics Platform"/>
            <person name="Russ C."/>
            <person name="Tyler B."/>
            <person name="van West P."/>
            <person name="Dieguez-Uribeondo J."/>
            <person name="Young S.K."/>
            <person name="Zeng Q."/>
            <person name="Gargeya S."/>
            <person name="Fitzgerald M."/>
            <person name="Abouelleil A."/>
            <person name="Alvarado L."/>
            <person name="Chapman S.B."/>
            <person name="Gainer-Dewar J."/>
            <person name="Goldberg J."/>
            <person name="Griggs A."/>
            <person name="Gujja S."/>
            <person name="Hansen M."/>
            <person name="Howarth C."/>
            <person name="Imamovic A."/>
            <person name="Ireland A."/>
            <person name="Larimer J."/>
            <person name="McCowan C."/>
            <person name="Murphy C."/>
            <person name="Pearson M."/>
            <person name="Poon T.W."/>
            <person name="Priest M."/>
            <person name="Roberts A."/>
            <person name="Saif S."/>
            <person name="Shea T."/>
            <person name="Sykes S."/>
            <person name="Wortman J."/>
            <person name="Nusbaum C."/>
            <person name="Birren B."/>
        </authorList>
    </citation>
    <scope>NUCLEOTIDE SEQUENCE [LARGE SCALE GENOMIC DNA]</scope>
    <source>
        <strain evidence="2">NJM9701</strain>
    </source>
</reference>
<feature type="compositionally biased region" description="Polar residues" evidence="1">
    <location>
        <begin position="66"/>
        <end position="75"/>
    </location>
</feature>
<feature type="region of interest" description="Disordered" evidence="1">
    <location>
        <begin position="36"/>
        <end position="77"/>
    </location>
</feature>
<organism evidence="2">
    <name type="scientific">Aphanomyces invadans</name>
    <dbReference type="NCBI Taxonomy" id="157072"/>
    <lineage>
        <taxon>Eukaryota</taxon>
        <taxon>Sar</taxon>
        <taxon>Stramenopiles</taxon>
        <taxon>Oomycota</taxon>
        <taxon>Saprolegniomycetes</taxon>
        <taxon>Saprolegniales</taxon>
        <taxon>Verrucalvaceae</taxon>
        <taxon>Aphanomyces</taxon>
    </lineage>
</organism>
<dbReference type="AlphaFoldDB" id="A0A024ULZ8"/>
<name>A0A024ULZ8_9STRA</name>
<dbReference type="EMBL" id="KI913954">
    <property type="protein sequence ID" value="ETW07451.1"/>
    <property type="molecule type" value="Genomic_DNA"/>
</dbReference>
<feature type="region of interest" description="Disordered" evidence="1">
    <location>
        <begin position="1"/>
        <end position="24"/>
    </location>
</feature>